<protein>
    <submittedName>
        <fullName evidence="1">Uncharacterized protein</fullName>
    </submittedName>
</protein>
<sequence length="103" mass="11922">PGNNRGIECFRIGKFKLIAKPKDRLYLPAYKGSTLRGGFGQTLKRVVCVTKNKECKNCLLKEKCVYSYIFETPPPKDATRLRKYPFAPHPFVIEPPVERKEEY</sequence>
<accession>X1L0U7</accession>
<evidence type="ECO:0000313" key="1">
    <source>
        <dbReference type="EMBL" id="GAH99500.1"/>
    </source>
</evidence>
<feature type="non-terminal residue" evidence="1">
    <location>
        <position position="103"/>
    </location>
</feature>
<gene>
    <name evidence="1" type="ORF">S03H2_71110</name>
</gene>
<organism evidence="1">
    <name type="scientific">marine sediment metagenome</name>
    <dbReference type="NCBI Taxonomy" id="412755"/>
    <lineage>
        <taxon>unclassified sequences</taxon>
        <taxon>metagenomes</taxon>
        <taxon>ecological metagenomes</taxon>
    </lineage>
</organism>
<feature type="non-terminal residue" evidence="1">
    <location>
        <position position="1"/>
    </location>
</feature>
<name>X1L0U7_9ZZZZ</name>
<dbReference type="EMBL" id="BARU01047462">
    <property type="protein sequence ID" value="GAH99500.1"/>
    <property type="molecule type" value="Genomic_DNA"/>
</dbReference>
<reference evidence="1" key="1">
    <citation type="journal article" date="2014" name="Front. Microbiol.">
        <title>High frequency of phylogenetically diverse reductive dehalogenase-homologous genes in deep subseafloor sedimentary metagenomes.</title>
        <authorList>
            <person name="Kawai M."/>
            <person name="Futagami T."/>
            <person name="Toyoda A."/>
            <person name="Takaki Y."/>
            <person name="Nishi S."/>
            <person name="Hori S."/>
            <person name="Arai W."/>
            <person name="Tsubouchi T."/>
            <person name="Morono Y."/>
            <person name="Uchiyama I."/>
            <person name="Ito T."/>
            <person name="Fujiyama A."/>
            <person name="Inagaki F."/>
            <person name="Takami H."/>
        </authorList>
    </citation>
    <scope>NUCLEOTIDE SEQUENCE</scope>
    <source>
        <strain evidence="1">Expedition CK06-06</strain>
    </source>
</reference>
<comment type="caution">
    <text evidence="1">The sequence shown here is derived from an EMBL/GenBank/DDBJ whole genome shotgun (WGS) entry which is preliminary data.</text>
</comment>
<proteinExistence type="predicted"/>
<dbReference type="AlphaFoldDB" id="X1L0U7"/>